<dbReference type="InterPro" id="IPR051030">
    <property type="entry name" value="Vitamin_B12-ABC_binding"/>
</dbReference>
<proteinExistence type="predicted"/>
<accession>A0A512IUQ3</accession>
<evidence type="ECO:0000313" key="3">
    <source>
        <dbReference type="EMBL" id="GEP01430.1"/>
    </source>
</evidence>
<keyword evidence="4" id="KW-1185">Reference proteome</keyword>
<protein>
    <submittedName>
        <fullName evidence="3">Cobalamin-binding protein</fullName>
    </submittedName>
</protein>
<keyword evidence="1" id="KW-0732">Signal</keyword>
<evidence type="ECO:0000259" key="2">
    <source>
        <dbReference type="PROSITE" id="PS50983"/>
    </source>
</evidence>
<comment type="caution">
    <text evidence="3">The sequence shown here is derived from an EMBL/GenBank/DDBJ whole genome shotgun (WGS) entry which is preliminary data.</text>
</comment>
<sequence>MRRFPPERIVCLTEETVETLYLLGEEDRIVGVSGYCVRPARVRKEKPRVSAFTSADLPKILALDPDLVLAFSDLQAGIVADLARAGIAVHLFNQRDVAGCLAMIRTLGALVGAPEKAEALAQGYARSLASAADESRGRARLRVYFEEWDEPMISGIGWVADLIRAAGGDDVFPDLAQAQAAKDRIVTAEQVIAAAPDVILASWCGKKVNVARICARPGWDAIPAVASGRIHEIKSPLILQPGPAALTDGFAAIRAALTMAWPHA</sequence>
<dbReference type="InterPro" id="IPR054828">
    <property type="entry name" value="Vit_B12_bind_prot"/>
</dbReference>
<dbReference type="NCBIfam" id="NF038402">
    <property type="entry name" value="TroA_like"/>
    <property type="match status" value="1"/>
</dbReference>
<dbReference type="InterPro" id="IPR002491">
    <property type="entry name" value="ABC_transptr_periplasmic_BD"/>
</dbReference>
<dbReference type="Proteomes" id="UP000321258">
    <property type="component" value="Unassembled WGS sequence"/>
</dbReference>
<dbReference type="Gene3D" id="3.40.50.1980">
    <property type="entry name" value="Nitrogenase molybdenum iron protein domain"/>
    <property type="match status" value="2"/>
</dbReference>
<organism evidence="3 4">
    <name type="scientific">Methylobacterium haplocladii</name>
    <dbReference type="NCBI Taxonomy" id="1176176"/>
    <lineage>
        <taxon>Bacteria</taxon>
        <taxon>Pseudomonadati</taxon>
        <taxon>Pseudomonadota</taxon>
        <taxon>Alphaproteobacteria</taxon>
        <taxon>Hyphomicrobiales</taxon>
        <taxon>Methylobacteriaceae</taxon>
        <taxon>Methylobacterium</taxon>
    </lineage>
</organism>
<dbReference type="EMBL" id="BJZT01000043">
    <property type="protein sequence ID" value="GEP01430.1"/>
    <property type="molecule type" value="Genomic_DNA"/>
</dbReference>
<feature type="domain" description="Fe/B12 periplasmic-binding" evidence="2">
    <location>
        <begin position="8"/>
        <end position="261"/>
    </location>
</feature>
<gene>
    <name evidence="3" type="ORF">MHA02_38170</name>
</gene>
<dbReference type="Pfam" id="PF01497">
    <property type="entry name" value="Peripla_BP_2"/>
    <property type="match status" value="1"/>
</dbReference>
<evidence type="ECO:0000256" key="1">
    <source>
        <dbReference type="ARBA" id="ARBA00022729"/>
    </source>
</evidence>
<dbReference type="PROSITE" id="PS50983">
    <property type="entry name" value="FE_B12_PBP"/>
    <property type="match status" value="1"/>
</dbReference>
<dbReference type="AlphaFoldDB" id="A0A512IUQ3"/>
<evidence type="ECO:0000313" key="4">
    <source>
        <dbReference type="Proteomes" id="UP000321258"/>
    </source>
</evidence>
<name>A0A512IUQ3_9HYPH</name>
<dbReference type="OrthoDB" id="9775594at2"/>
<dbReference type="PANTHER" id="PTHR42860:SF2">
    <property type="entry name" value="BLL4160 PROTEIN"/>
    <property type="match status" value="1"/>
</dbReference>
<dbReference type="CDD" id="cd01144">
    <property type="entry name" value="BtuF"/>
    <property type="match status" value="1"/>
</dbReference>
<dbReference type="SUPFAM" id="SSF53807">
    <property type="entry name" value="Helical backbone' metal receptor"/>
    <property type="match status" value="1"/>
</dbReference>
<dbReference type="RefSeq" id="WP_147081732.1">
    <property type="nucleotide sequence ID" value="NZ_BJZT01000043.1"/>
</dbReference>
<reference evidence="3 4" key="1">
    <citation type="submission" date="2019-07" db="EMBL/GenBank/DDBJ databases">
        <title>Whole genome shotgun sequence of Methylobacterium haplocladii NBRC 107714.</title>
        <authorList>
            <person name="Hosoyama A."/>
            <person name="Uohara A."/>
            <person name="Ohji S."/>
            <person name="Ichikawa N."/>
        </authorList>
    </citation>
    <scope>NUCLEOTIDE SEQUENCE [LARGE SCALE GENOMIC DNA]</scope>
    <source>
        <strain evidence="3 4">NBRC 107714</strain>
    </source>
</reference>
<dbReference type="PANTHER" id="PTHR42860">
    <property type="entry name" value="VITAMIN B12-BINDING PROTEIN"/>
    <property type="match status" value="1"/>
</dbReference>